<evidence type="ECO:0000313" key="2">
    <source>
        <dbReference type="EMBL" id="MBB5842596.1"/>
    </source>
</evidence>
<reference evidence="2 3" key="1">
    <citation type="submission" date="2020-08" db="EMBL/GenBank/DDBJ databases">
        <title>Sequencing the genomes of 1000 actinobacteria strains.</title>
        <authorList>
            <person name="Klenk H.-P."/>
        </authorList>
    </citation>
    <scope>NUCLEOTIDE SEQUENCE [LARGE SCALE GENOMIC DNA]</scope>
    <source>
        <strain evidence="2 3">DSM 105784</strain>
    </source>
</reference>
<feature type="transmembrane region" description="Helical" evidence="1">
    <location>
        <begin position="81"/>
        <end position="100"/>
    </location>
</feature>
<evidence type="ECO:0000313" key="3">
    <source>
        <dbReference type="Proteomes" id="UP000536685"/>
    </source>
</evidence>
<protein>
    <submittedName>
        <fullName evidence="2">Uncharacterized protein</fullName>
    </submittedName>
</protein>
<dbReference type="Proteomes" id="UP000536685">
    <property type="component" value="Unassembled WGS sequence"/>
</dbReference>
<gene>
    <name evidence="2" type="ORF">HD599_000919</name>
</gene>
<dbReference type="EMBL" id="JACHMJ010000001">
    <property type="protein sequence ID" value="MBB5842596.1"/>
    <property type="molecule type" value="Genomic_DNA"/>
</dbReference>
<proteinExistence type="predicted"/>
<feature type="transmembrane region" description="Helical" evidence="1">
    <location>
        <begin position="112"/>
        <end position="137"/>
    </location>
</feature>
<feature type="transmembrane region" description="Helical" evidence="1">
    <location>
        <begin position="36"/>
        <end position="61"/>
    </location>
</feature>
<feature type="transmembrane region" description="Helical" evidence="1">
    <location>
        <begin position="165"/>
        <end position="187"/>
    </location>
</feature>
<evidence type="ECO:0000256" key="1">
    <source>
        <dbReference type="SAM" id="Phobius"/>
    </source>
</evidence>
<dbReference type="RefSeq" id="WP_184234048.1">
    <property type="nucleotide sequence ID" value="NZ_JACHMJ010000001.1"/>
</dbReference>
<feature type="transmembrane region" description="Helical" evidence="1">
    <location>
        <begin position="233"/>
        <end position="252"/>
    </location>
</feature>
<sequence>MTTIALDDTASSARRVAPHRILSVLRLYYVSPTSTVVVPLLIMAFIFLVNYAVWVIIFANVTDPADRADTRAGLEWSGASFYIYVYMMVVAVQSMNLTFPYAQSLSVTRRDFYLGASAAFVSLSVGYGALLTALASIEDATDGWGLGGRMFTSVYFGGGEWYVRFATYTTLLLFFFFVGAAVATVYVRWRPNGILIFFAALTVLIVGAGALITVTSSWPAVGDWFVSNGANGVIAWTLVPTVLSALVGYLVLRKATPRS</sequence>
<organism evidence="2 3">
    <name type="scientific">Conyzicola lurida</name>
    <dbReference type="NCBI Taxonomy" id="1172621"/>
    <lineage>
        <taxon>Bacteria</taxon>
        <taxon>Bacillati</taxon>
        <taxon>Actinomycetota</taxon>
        <taxon>Actinomycetes</taxon>
        <taxon>Micrococcales</taxon>
        <taxon>Microbacteriaceae</taxon>
        <taxon>Conyzicola</taxon>
    </lineage>
</organism>
<accession>A0A841ALK6</accession>
<keyword evidence="1" id="KW-0472">Membrane</keyword>
<dbReference type="AlphaFoldDB" id="A0A841ALK6"/>
<keyword evidence="1" id="KW-0812">Transmembrane</keyword>
<keyword evidence="3" id="KW-1185">Reference proteome</keyword>
<keyword evidence="1" id="KW-1133">Transmembrane helix</keyword>
<name>A0A841ALK6_9MICO</name>
<feature type="transmembrane region" description="Helical" evidence="1">
    <location>
        <begin position="194"/>
        <end position="213"/>
    </location>
</feature>
<comment type="caution">
    <text evidence="2">The sequence shown here is derived from an EMBL/GenBank/DDBJ whole genome shotgun (WGS) entry which is preliminary data.</text>
</comment>